<dbReference type="OrthoDB" id="441812at2759"/>
<dbReference type="GO" id="GO:0016279">
    <property type="term" value="F:protein-lysine N-methyltransferase activity"/>
    <property type="evidence" value="ECO:0007669"/>
    <property type="project" value="TreeGrafter"/>
</dbReference>
<organism evidence="2 3">
    <name type="scientific">Actinomortierella ambigua</name>
    <dbReference type="NCBI Taxonomy" id="1343610"/>
    <lineage>
        <taxon>Eukaryota</taxon>
        <taxon>Fungi</taxon>
        <taxon>Fungi incertae sedis</taxon>
        <taxon>Mucoromycota</taxon>
        <taxon>Mortierellomycotina</taxon>
        <taxon>Mortierellomycetes</taxon>
        <taxon>Mortierellales</taxon>
        <taxon>Mortierellaceae</taxon>
        <taxon>Actinomortierella</taxon>
    </lineage>
</organism>
<dbReference type="Proteomes" id="UP000807716">
    <property type="component" value="Unassembled WGS sequence"/>
</dbReference>
<evidence type="ECO:0000313" key="3">
    <source>
        <dbReference type="Proteomes" id="UP000807716"/>
    </source>
</evidence>
<feature type="compositionally biased region" description="Low complexity" evidence="1">
    <location>
        <begin position="504"/>
        <end position="518"/>
    </location>
</feature>
<sequence>MLGGYDQVTERMSLLLFLIYERLATQERNQREALQCGLVAAKAAALAEARKNGTADDLAAIDEEAAAAAEKEEDHDGEGVDDWNKGSLFGSYVAVLPEISTPVSLAPEAVTGYLAGTLLLDSVCAKRSRLEAEYENLSGTRGIFEHWAVHPTLDDYIWADATFWSRVLSFQSQRDHEQKERGEEKKATSSSEEMEVNGSTKSAGQKKMDDMHMVPFLDFANHATRPNIRWYVDESGLYVLPFDNDEDDEDDPSVVENASRSVPVQVPVKGNSDKPTLHSLKETHQELFLSYGDKPNMELLFLYGFMLSNNPVQYQILAMPMDEEDPYYMPKAHTLMHMGLLPRVTLYLDTYLAPPDVIEICPGLWITEASRDLIWIYALNEEDGLGVELEEPELKICKVHDATDDDDSVEEADLGDEDEIGRFILTIGDKKIETRKDLHEVVPTLEIYPVLVLRLMVMLGQRLEYYIARITESGDKVTKTEGGEIVRALRYDSIPLNMSTPDLSTGAASGAASSGQASPDPTSAAATGKIRMQASSRLGYALGSGEGSPGHQHHMGHVAVRPCNVDVTTIEQQQEDKPDPVILHQLEVEAQVSTLVQVMKAYRQEELQMLVQMSDRLSEGQVVYLESNEVVQEYLARMQAEDAANDTEADGDEPQGTQEASQ</sequence>
<feature type="region of interest" description="Disordered" evidence="1">
    <location>
        <begin position="637"/>
        <end position="662"/>
    </location>
</feature>
<gene>
    <name evidence="2" type="ORF">DFQ27_005877</name>
</gene>
<proteinExistence type="predicted"/>
<dbReference type="InterPro" id="IPR046341">
    <property type="entry name" value="SET_dom_sf"/>
</dbReference>
<protein>
    <recommendedName>
        <fullName evidence="4">SET domain-containing protein</fullName>
    </recommendedName>
</protein>
<feature type="compositionally biased region" description="Basic and acidic residues" evidence="1">
    <location>
        <begin position="174"/>
        <end position="187"/>
    </location>
</feature>
<evidence type="ECO:0000256" key="1">
    <source>
        <dbReference type="SAM" id="MobiDB-lite"/>
    </source>
</evidence>
<dbReference type="SUPFAM" id="SSF82199">
    <property type="entry name" value="SET domain"/>
    <property type="match status" value="1"/>
</dbReference>
<feature type="compositionally biased region" description="Acidic residues" evidence="1">
    <location>
        <begin position="643"/>
        <end position="653"/>
    </location>
</feature>
<accession>A0A9P6PXW0</accession>
<name>A0A9P6PXW0_9FUNG</name>
<dbReference type="PANTHER" id="PTHR13271:SF137">
    <property type="entry name" value="SET DOMAIN-CONTAINING PROTEIN"/>
    <property type="match status" value="1"/>
</dbReference>
<evidence type="ECO:0000313" key="2">
    <source>
        <dbReference type="EMBL" id="KAG0256152.1"/>
    </source>
</evidence>
<keyword evidence="3" id="KW-1185">Reference proteome</keyword>
<evidence type="ECO:0008006" key="4">
    <source>
        <dbReference type="Google" id="ProtNLM"/>
    </source>
</evidence>
<comment type="caution">
    <text evidence="2">The sequence shown here is derived from an EMBL/GenBank/DDBJ whole genome shotgun (WGS) entry which is preliminary data.</text>
</comment>
<feature type="region of interest" description="Disordered" evidence="1">
    <location>
        <begin position="502"/>
        <end position="527"/>
    </location>
</feature>
<dbReference type="InterPro" id="IPR050600">
    <property type="entry name" value="SETD3_SETD6_MTase"/>
</dbReference>
<dbReference type="Gene3D" id="3.90.1410.10">
    <property type="entry name" value="set domain protein methyltransferase, domain 1"/>
    <property type="match status" value="1"/>
</dbReference>
<dbReference type="EMBL" id="JAAAJB010000423">
    <property type="protein sequence ID" value="KAG0256152.1"/>
    <property type="molecule type" value="Genomic_DNA"/>
</dbReference>
<dbReference type="AlphaFoldDB" id="A0A9P6PXW0"/>
<dbReference type="CDD" id="cd10527">
    <property type="entry name" value="SET_LSMT"/>
    <property type="match status" value="1"/>
</dbReference>
<feature type="region of interest" description="Disordered" evidence="1">
    <location>
        <begin position="174"/>
        <end position="207"/>
    </location>
</feature>
<reference evidence="2" key="1">
    <citation type="journal article" date="2020" name="Fungal Divers.">
        <title>Resolving the Mortierellaceae phylogeny through synthesis of multi-gene phylogenetics and phylogenomics.</title>
        <authorList>
            <person name="Vandepol N."/>
            <person name="Liber J."/>
            <person name="Desiro A."/>
            <person name="Na H."/>
            <person name="Kennedy M."/>
            <person name="Barry K."/>
            <person name="Grigoriev I.V."/>
            <person name="Miller A.N."/>
            <person name="O'Donnell K."/>
            <person name="Stajich J.E."/>
            <person name="Bonito G."/>
        </authorList>
    </citation>
    <scope>NUCLEOTIDE SEQUENCE</scope>
    <source>
        <strain evidence="2">BC1065</strain>
    </source>
</reference>
<dbReference type="PANTHER" id="PTHR13271">
    <property type="entry name" value="UNCHARACTERIZED PUTATIVE METHYLTRANSFERASE"/>
    <property type="match status" value="1"/>
</dbReference>